<dbReference type="PANTHER" id="PTHR12357:SF3">
    <property type="entry name" value="YTH DOMAIN-CONTAINING PROTEIN 1"/>
    <property type="match status" value="1"/>
</dbReference>
<dbReference type="GO" id="GO:0000381">
    <property type="term" value="P:regulation of alternative mRNA splicing, via spliceosome"/>
    <property type="evidence" value="ECO:0007669"/>
    <property type="project" value="TreeGrafter"/>
</dbReference>
<dbReference type="InterPro" id="IPR045168">
    <property type="entry name" value="YTH_prot"/>
</dbReference>
<evidence type="ECO:0000313" key="5">
    <source>
        <dbReference type="EMBL" id="OKO89201.1"/>
    </source>
</evidence>
<gene>
    <name evidence="5" type="ORF">PENSUB_13836</name>
</gene>
<sequence>MGHSTVWLSMGKPTTVGSVVLKRLATRKGLTLRRFSSRHVSTANKYPQPGYSIHPSTSTYPPGHYEPPSPLNMSNMAYSLPNHNRQSPSSPFEGQHLIHQYPSAHPQGLVYPIQSMGHYPGPNSGGNVPYAVPYAPGFVPYSMQHPGAGQHVAGHYPQYVNNPTMQNMGPGQAPGYGAGYYHPGYAPSSRHGSQSGPVQMRHSGSQSRQGSLSQGTSTGHTKKDTDKRGLDGEYDVSKTIVDGSNPMKLAPASSISPGTWEPMYSKRAVNKPRGRRRLQANTLTDVPCFLPSDSALLSQPVQTTLSTPRGPPRKPKQSGHALWVGNLPPGASVVDLKDHFSQDATTNIESVFLISKSNCAFVNYKSAAACAAALARFHDSRFQGIRLVCRLRKGFTAPGSGLGLGVAGPGSRSRPEETRDPPHPGVEVGSLSETPSPGQLADGEGSRTLDRYFIVKSLTVEDLELSKQSGIWATQTHNETNLNRAFENTDHVYLIFSANKSGEYFGYARMLSPINDDEELALEMPPRPEPLAGTTDELEVTTTAATSTAPKGRIIDDSARGTIFWEVESSEDEHDNSNGEKSVDGTGAGAGPGPPISAPGSITVDDEEAQSFGKPFRIQWLSTERVPFHRTRGLRNPWNANREVKIARDGTEIEPTVGRKLIALFHLP</sequence>
<dbReference type="PROSITE" id="PS50882">
    <property type="entry name" value="YTH"/>
    <property type="match status" value="1"/>
</dbReference>
<evidence type="ECO:0000313" key="6">
    <source>
        <dbReference type="Proteomes" id="UP000186955"/>
    </source>
</evidence>
<dbReference type="Pfam" id="PF04146">
    <property type="entry name" value="YTH"/>
    <property type="match status" value="1"/>
</dbReference>
<feature type="domain" description="YTH" evidence="4">
    <location>
        <begin position="450"/>
        <end position="665"/>
    </location>
</feature>
<dbReference type="AlphaFoldDB" id="A0A1Q5SMG6"/>
<dbReference type="GO" id="GO:0003729">
    <property type="term" value="F:mRNA binding"/>
    <property type="evidence" value="ECO:0007669"/>
    <property type="project" value="TreeGrafter"/>
</dbReference>
<feature type="compositionally biased region" description="Low complexity" evidence="2">
    <location>
        <begin position="201"/>
        <end position="219"/>
    </location>
</feature>
<dbReference type="PROSITE" id="PS50102">
    <property type="entry name" value="RRM"/>
    <property type="match status" value="1"/>
</dbReference>
<dbReference type="GO" id="GO:1990247">
    <property type="term" value="F:N6-methyladenosine-containing RNA reader activity"/>
    <property type="evidence" value="ECO:0007669"/>
    <property type="project" value="TreeGrafter"/>
</dbReference>
<evidence type="ECO:0000259" key="3">
    <source>
        <dbReference type="PROSITE" id="PS50102"/>
    </source>
</evidence>
<dbReference type="Proteomes" id="UP000186955">
    <property type="component" value="Unassembled WGS sequence"/>
</dbReference>
<dbReference type="GO" id="GO:0000398">
    <property type="term" value="P:mRNA splicing, via spliceosome"/>
    <property type="evidence" value="ECO:0007669"/>
    <property type="project" value="TreeGrafter"/>
</dbReference>
<proteinExistence type="predicted"/>
<dbReference type="SUPFAM" id="SSF54928">
    <property type="entry name" value="RNA-binding domain, RBD"/>
    <property type="match status" value="1"/>
</dbReference>
<dbReference type="Gene3D" id="3.10.590.10">
    <property type="entry name" value="ph1033 like domains"/>
    <property type="match status" value="2"/>
</dbReference>
<name>A0A1Q5SMG6_9EURO</name>
<dbReference type="Pfam" id="PF25701">
    <property type="entry name" value="RRM_YTH1"/>
    <property type="match status" value="1"/>
</dbReference>
<dbReference type="Gene3D" id="3.30.70.330">
    <property type="match status" value="1"/>
</dbReference>
<protein>
    <submittedName>
        <fullName evidence="5">Zinc finger CCCH domain-containing protein 45</fullName>
    </submittedName>
</protein>
<dbReference type="EMBL" id="MNBE01000776">
    <property type="protein sequence ID" value="OKO89201.1"/>
    <property type="molecule type" value="Genomic_DNA"/>
</dbReference>
<dbReference type="GO" id="GO:0005654">
    <property type="term" value="C:nucleoplasm"/>
    <property type="evidence" value="ECO:0007669"/>
    <property type="project" value="TreeGrafter"/>
</dbReference>
<reference evidence="5 6" key="1">
    <citation type="submission" date="2016-10" db="EMBL/GenBank/DDBJ databases">
        <title>Genome sequence of the ascomycete fungus Penicillium subrubescens.</title>
        <authorList>
            <person name="De Vries R.P."/>
            <person name="Peng M."/>
            <person name="Dilokpimol A."/>
            <person name="Hilden K."/>
            <person name="Makela M.R."/>
            <person name="Grigoriev I."/>
            <person name="Riley R."/>
            <person name="Granchi Z."/>
        </authorList>
    </citation>
    <scope>NUCLEOTIDE SEQUENCE [LARGE SCALE GENOMIC DNA]</scope>
    <source>
        <strain evidence="5 6">CBS 132785</strain>
    </source>
</reference>
<evidence type="ECO:0000259" key="4">
    <source>
        <dbReference type="PROSITE" id="PS50882"/>
    </source>
</evidence>
<accession>A0A1Q5SMG6</accession>
<feature type="compositionally biased region" description="Basic and acidic residues" evidence="2">
    <location>
        <begin position="221"/>
        <end position="231"/>
    </location>
</feature>
<keyword evidence="1" id="KW-0694">RNA-binding</keyword>
<feature type="compositionally biased region" description="Basic and acidic residues" evidence="2">
    <location>
        <begin position="413"/>
        <end position="422"/>
    </location>
</feature>
<feature type="region of interest" description="Disordered" evidence="2">
    <location>
        <begin position="568"/>
        <end position="609"/>
    </location>
</feature>
<comment type="caution">
    <text evidence="5">The sequence shown here is derived from an EMBL/GenBank/DDBJ whole genome shotgun (WGS) entry which is preliminary data.</text>
</comment>
<dbReference type="PANTHER" id="PTHR12357">
    <property type="entry name" value="YTH YT521-B HOMOLOGY DOMAIN-CONTAINING"/>
    <property type="match status" value="1"/>
</dbReference>
<feature type="region of interest" description="Disordered" evidence="2">
    <location>
        <begin position="402"/>
        <end position="444"/>
    </location>
</feature>
<feature type="region of interest" description="Disordered" evidence="2">
    <location>
        <begin position="181"/>
        <end position="254"/>
    </location>
</feature>
<keyword evidence="6" id="KW-1185">Reference proteome</keyword>
<organism evidence="5 6">
    <name type="scientific">Penicillium subrubescens</name>
    <dbReference type="NCBI Taxonomy" id="1316194"/>
    <lineage>
        <taxon>Eukaryota</taxon>
        <taxon>Fungi</taxon>
        <taxon>Dikarya</taxon>
        <taxon>Ascomycota</taxon>
        <taxon>Pezizomycotina</taxon>
        <taxon>Eurotiomycetes</taxon>
        <taxon>Eurotiomycetidae</taxon>
        <taxon>Eurotiales</taxon>
        <taxon>Aspergillaceae</taxon>
        <taxon>Penicillium</taxon>
    </lineage>
</organism>
<dbReference type="InterPro" id="IPR012677">
    <property type="entry name" value="Nucleotide-bd_a/b_plait_sf"/>
</dbReference>
<dbReference type="InterPro" id="IPR057720">
    <property type="entry name" value="RRM_YTH1"/>
</dbReference>
<feature type="domain" description="RRM" evidence="3">
    <location>
        <begin position="320"/>
        <end position="394"/>
    </location>
</feature>
<dbReference type="InterPro" id="IPR007275">
    <property type="entry name" value="YTH_domain"/>
</dbReference>
<dbReference type="InterPro" id="IPR000504">
    <property type="entry name" value="RRM_dom"/>
</dbReference>
<dbReference type="InterPro" id="IPR035979">
    <property type="entry name" value="RBD_domain_sf"/>
</dbReference>
<evidence type="ECO:0000256" key="1">
    <source>
        <dbReference type="PROSITE-ProRule" id="PRU00176"/>
    </source>
</evidence>
<dbReference type="STRING" id="1316194.A0A1Q5SMG6"/>
<dbReference type="SMART" id="SM00360">
    <property type="entry name" value="RRM"/>
    <property type="match status" value="1"/>
</dbReference>
<dbReference type="CDD" id="cd21134">
    <property type="entry name" value="YTH"/>
    <property type="match status" value="1"/>
</dbReference>
<evidence type="ECO:0000256" key="2">
    <source>
        <dbReference type="SAM" id="MobiDB-lite"/>
    </source>
</evidence>